<organism evidence="21 23">
    <name type="scientific">Thalassovita autumnalis</name>
    <dbReference type="NCBI Taxonomy" id="2072972"/>
    <lineage>
        <taxon>Bacteria</taxon>
        <taxon>Pseudomonadati</taxon>
        <taxon>Pseudomonadota</taxon>
        <taxon>Alphaproteobacteria</taxon>
        <taxon>Rhodobacterales</taxon>
        <taxon>Roseobacteraceae</taxon>
        <taxon>Thalassovita</taxon>
    </lineage>
</organism>
<dbReference type="FunFam" id="3.90.79.10:FF:000014">
    <property type="entry name" value="8-oxo-dGTP diphosphatase MutT"/>
    <property type="match status" value="1"/>
</dbReference>
<dbReference type="GO" id="GO:0046872">
    <property type="term" value="F:metal ion binding"/>
    <property type="evidence" value="ECO:0007669"/>
    <property type="project" value="UniProtKB-KW"/>
</dbReference>
<evidence type="ECO:0000256" key="17">
    <source>
        <dbReference type="PIRSR" id="PIRSR603561-1"/>
    </source>
</evidence>
<feature type="binding site" evidence="18">
    <location>
        <position position="73"/>
    </location>
    <ligand>
        <name>Mg(2+)</name>
        <dbReference type="ChEBI" id="CHEBI:18420"/>
    </ligand>
</feature>
<keyword evidence="5 18" id="KW-0479">Metal-binding</keyword>
<dbReference type="CDD" id="cd03425">
    <property type="entry name" value="NUDIX_MutT_NudA_like"/>
    <property type="match status" value="1"/>
</dbReference>
<keyword evidence="7 21" id="KW-0378">Hydrolase</keyword>
<dbReference type="AlphaFoldDB" id="A0A0P1G0L9"/>
<dbReference type="InterPro" id="IPR000086">
    <property type="entry name" value="NUDIX_hydrolase_dom"/>
</dbReference>
<feature type="binding site" evidence="17">
    <location>
        <begin position="50"/>
        <end position="53"/>
    </location>
    <ligand>
        <name>8-oxo-dGTP</name>
        <dbReference type="ChEBI" id="CHEBI:77896"/>
    </ligand>
</feature>
<evidence type="ECO:0000259" key="19">
    <source>
        <dbReference type="PROSITE" id="PS51462"/>
    </source>
</evidence>
<name>A0A0P1G0L9_9RHOB</name>
<evidence type="ECO:0000313" key="22">
    <source>
        <dbReference type="Proteomes" id="UP000051086"/>
    </source>
</evidence>
<evidence type="ECO:0000256" key="12">
    <source>
        <dbReference type="ARBA" id="ARBA00038905"/>
    </source>
</evidence>
<evidence type="ECO:0000256" key="2">
    <source>
        <dbReference type="ARBA" id="ARBA00005582"/>
    </source>
</evidence>
<evidence type="ECO:0000313" key="23">
    <source>
        <dbReference type="Proteomes" id="UP000051887"/>
    </source>
</evidence>
<evidence type="ECO:0000256" key="7">
    <source>
        <dbReference type="ARBA" id="ARBA00022801"/>
    </source>
</evidence>
<reference evidence="21 23" key="1">
    <citation type="submission" date="2015-09" db="EMBL/GenBank/DDBJ databases">
        <authorList>
            <consortium name="Swine Surveillance"/>
        </authorList>
    </citation>
    <scope>NUCLEOTIDE SEQUENCE [LARGE SCALE GENOMIC DNA]</scope>
    <source>
        <strain evidence="21 23">5120</strain>
    </source>
</reference>
<dbReference type="Proteomes" id="UP000051086">
    <property type="component" value="Unassembled WGS sequence"/>
</dbReference>
<evidence type="ECO:0000256" key="15">
    <source>
        <dbReference type="ARBA" id="ARBA00041979"/>
    </source>
</evidence>
<evidence type="ECO:0000256" key="4">
    <source>
        <dbReference type="ARBA" id="ARBA00022705"/>
    </source>
</evidence>
<evidence type="ECO:0000256" key="10">
    <source>
        <dbReference type="ARBA" id="ARBA00035861"/>
    </source>
</evidence>
<keyword evidence="6" id="KW-0227">DNA damage</keyword>
<dbReference type="PANTHER" id="PTHR47707:SF1">
    <property type="entry name" value="NUDIX HYDROLASE FAMILY PROTEIN"/>
    <property type="match status" value="1"/>
</dbReference>
<dbReference type="GO" id="GO:0008413">
    <property type="term" value="F:8-oxo-7,8-dihydroguanosine triphosphate pyrophosphatase activity"/>
    <property type="evidence" value="ECO:0007669"/>
    <property type="project" value="InterPro"/>
</dbReference>
<dbReference type="EMBL" id="CYSB01000026">
    <property type="protein sequence ID" value="CUH66422.1"/>
    <property type="molecule type" value="Genomic_DNA"/>
</dbReference>
<proteinExistence type="inferred from homology"/>
<dbReference type="InterPro" id="IPR020476">
    <property type="entry name" value="Nudix_hydrolase"/>
</dbReference>
<comment type="similarity">
    <text evidence="2">Belongs to the Nudix hydrolase family.</text>
</comment>
<dbReference type="GO" id="GO:0006260">
    <property type="term" value="P:DNA replication"/>
    <property type="evidence" value="ECO:0007669"/>
    <property type="project" value="UniProtKB-KW"/>
</dbReference>
<keyword evidence="22" id="KW-1185">Reference proteome</keyword>
<dbReference type="PANTHER" id="PTHR47707">
    <property type="entry name" value="8-OXO-DGTP DIPHOSPHATASE"/>
    <property type="match status" value="1"/>
</dbReference>
<feature type="binding site" evidence="17">
    <location>
        <position position="39"/>
    </location>
    <ligand>
        <name>8-oxo-dGTP</name>
        <dbReference type="ChEBI" id="CHEBI:77896"/>
    </ligand>
</feature>
<dbReference type="InterPro" id="IPR029119">
    <property type="entry name" value="MutY_C"/>
</dbReference>
<evidence type="ECO:0000256" key="1">
    <source>
        <dbReference type="ARBA" id="ARBA00001946"/>
    </source>
</evidence>
<dbReference type="InterPro" id="IPR003561">
    <property type="entry name" value="Mutator_MutT"/>
</dbReference>
<dbReference type="NCBIfam" id="TIGR00586">
    <property type="entry name" value="mutt"/>
    <property type="match status" value="1"/>
</dbReference>
<comment type="catalytic activity">
    <reaction evidence="11">
        <text>8-oxo-GTP + H2O = 8-oxo-GMP + diphosphate + H(+)</text>
        <dbReference type="Rhea" id="RHEA:67616"/>
        <dbReference type="ChEBI" id="CHEBI:15377"/>
        <dbReference type="ChEBI" id="CHEBI:15378"/>
        <dbReference type="ChEBI" id="CHEBI:33019"/>
        <dbReference type="ChEBI" id="CHEBI:143553"/>
        <dbReference type="ChEBI" id="CHEBI:145694"/>
    </reaction>
</comment>
<dbReference type="GO" id="GO:0035539">
    <property type="term" value="F:8-oxo-7,8-dihydrodeoxyguanosine triphosphate pyrophosphatase activity"/>
    <property type="evidence" value="ECO:0007669"/>
    <property type="project" value="UniProtKB-EC"/>
</dbReference>
<evidence type="ECO:0000256" key="18">
    <source>
        <dbReference type="PIRSR" id="PIRSR603561-2"/>
    </source>
</evidence>
<dbReference type="Gene3D" id="3.90.79.10">
    <property type="entry name" value="Nucleoside Triphosphate Pyrophosphohydrolase"/>
    <property type="match status" value="1"/>
</dbReference>
<evidence type="ECO:0000256" key="5">
    <source>
        <dbReference type="ARBA" id="ARBA00022723"/>
    </source>
</evidence>
<dbReference type="InterPro" id="IPR020084">
    <property type="entry name" value="NUDIX_hydrolase_CS"/>
</dbReference>
<evidence type="ECO:0000256" key="8">
    <source>
        <dbReference type="ARBA" id="ARBA00022842"/>
    </source>
</evidence>
<evidence type="ECO:0000313" key="21">
    <source>
        <dbReference type="EMBL" id="CUH71197.1"/>
    </source>
</evidence>
<dbReference type="EC" id="3.6.1.55" evidence="12"/>
<evidence type="ECO:0000256" key="11">
    <source>
        <dbReference type="ARBA" id="ARBA00036904"/>
    </source>
</evidence>
<dbReference type="Proteomes" id="UP000051887">
    <property type="component" value="Unassembled WGS sequence"/>
</dbReference>
<dbReference type="InterPro" id="IPR015797">
    <property type="entry name" value="NUDIX_hydrolase-like_dom_sf"/>
</dbReference>
<dbReference type="InterPro" id="IPR047127">
    <property type="entry name" value="MutT-like"/>
</dbReference>
<evidence type="ECO:0000256" key="6">
    <source>
        <dbReference type="ARBA" id="ARBA00022763"/>
    </source>
</evidence>
<evidence type="ECO:0000256" key="3">
    <source>
        <dbReference type="ARBA" id="ARBA00022457"/>
    </source>
</evidence>
<dbReference type="Pfam" id="PF14815">
    <property type="entry name" value="NUDIX_4"/>
    <property type="match status" value="1"/>
</dbReference>
<evidence type="ECO:0000313" key="20">
    <source>
        <dbReference type="EMBL" id="CUH66422.1"/>
    </source>
</evidence>
<reference evidence="20 22" key="2">
    <citation type="submission" date="2015-09" db="EMBL/GenBank/DDBJ databases">
        <authorList>
            <person name="Rodrigo-Torres L."/>
            <person name="Arahal D.R."/>
        </authorList>
    </citation>
    <scope>NUCLEOTIDE SEQUENCE [LARGE SCALE GENOMIC DNA]</scope>
    <source>
        <strain evidence="20 22">CECT 5118</strain>
    </source>
</reference>
<keyword evidence="9" id="KW-0234">DNA repair</keyword>
<evidence type="ECO:0000256" key="14">
    <source>
        <dbReference type="ARBA" id="ARBA00041592"/>
    </source>
</evidence>
<feature type="binding site" evidence="18">
    <location>
        <position position="53"/>
    </location>
    <ligand>
        <name>Mg(2+)</name>
        <dbReference type="ChEBI" id="CHEBI:18420"/>
    </ligand>
</feature>
<dbReference type="GO" id="GO:0044715">
    <property type="term" value="F:8-oxo-dGDP phosphatase activity"/>
    <property type="evidence" value="ECO:0007669"/>
    <property type="project" value="TreeGrafter"/>
</dbReference>
<evidence type="ECO:0000256" key="9">
    <source>
        <dbReference type="ARBA" id="ARBA00023204"/>
    </source>
</evidence>
<evidence type="ECO:0000256" key="16">
    <source>
        <dbReference type="ARBA" id="ARBA00042798"/>
    </source>
</evidence>
<comment type="cofactor">
    <cofactor evidence="1 18">
        <name>Mg(2+)</name>
        <dbReference type="ChEBI" id="CHEBI:18420"/>
    </cofactor>
</comment>
<keyword evidence="4" id="KW-0235">DNA replication</keyword>
<evidence type="ECO:0000256" key="13">
    <source>
        <dbReference type="ARBA" id="ARBA00040794"/>
    </source>
</evidence>
<keyword evidence="8 18" id="KW-0460">Magnesium</keyword>
<keyword evidence="3" id="KW-0515">Mutator protein</keyword>
<dbReference type="PROSITE" id="PS51462">
    <property type="entry name" value="NUDIX"/>
    <property type="match status" value="1"/>
</dbReference>
<dbReference type="GO" id="GO:0006281">
    <property type="term" value="P:DNA repair"/>
    <property type="evidence" value="ECO:0007669"/>
    <property type="project" value="UniProtKB-KW"/>
</dbReference>
<accession>A0A0P1G0L9</accession>
<dbReference type="PROSITE" id="PS00893">
    <property type="entry name" value="NUDIX_BOX"/>
    <property type="match status" value="1"/>
</dbReference>
<dbReference type="SUPFAM" id="SSF55811">
    <property type="entry name" value="Nudix"/>
    <property type="match status" value="1"/>
</dbReference>
<comment type="catalytic activity">
    <reaction evidence="10">
        <text>8-oxo-dGTP + H2O = 8-oxo-dGMP + diphosphate + H(+)</text>
        <dbReference type="Rhea" id="RHEA:31575"/>
        <dbReference type="ChEBI" id="CHEBI:15377"/>
        <dbReference type="ChEBI" id="CHEBI:15378"/>
        <dbReference type="ChEBI" id="CHEBI:33019"/>
        <dbReference type="ChEBI" id="CHEBI:63224"/>
        <dbReference type="ChEBI" id="CHEBI:77896"/>
        <dbReference type="EC" id="3.6.1.55"/>
    </reaction>
</comment>
<gene>
    <name evidence="21" type="primary">nudG</name>
    <name evidence="20" type="ORF">TL5118_01750</name>
    <name evidence="21" type="ORF">TL5120_00983</name>
</gene>
<dbReference type="EMBL" id="CYSC01000017">
    <property type="protein sequence ID" value="CUH71197.1"/>
    <property type="molecule type" value="Genomic_DNA"/>
</dbReference>
<protein>
    <recommendedName>
        <fullName evidence="13">8-oxo-dGTP diphosphatase</fullName>
        <ecNumber evidence="12">3.6.1.55</ecNumber>
    </recommendedName>
    <alternativeName>
        <fullName evidence="16">7,8-dihydro-8-oxoguanine-triphosphatase</fullName>
    </alternativeName>
    <alternativeName>
        <fullName evidence="15">Mutator protein MutT</fullName>
    </alternativeName>
    <alternativeName>
        <fullName evidence="14">dGTP pyrophosphohydrolase</fullName>
    </alternativeName>
</protein>
<dbReference type="PRINTS" id="PR00502">
    <property type="entry name" value="NUDIXFAMILY"/>
</dbReference>
<sequence>MSDQAAAQTPAPTPAPVNTVLVSAVALIDKEGRILLAQRPEGKSMAGLWEFPGGKVEPGETPEHALIRELQEELGIDTWESCLAPLTFASHSYEKFHLLMPLFACRKWEGIPQPREGQVLKWVRPTDLRDYPMPPADIPLIPILRDWL</sequence>
<dbReference type="GO" id="GO:0044716">
    <property type="term" value="F:8-oxo-GDP phosphatase activity"/>
    <property type="evidence" value="ECO:0007669"/>
    <property type="project" value="TreeGrafter"/>
</dbReference>
<feature type="domain" description="Nudix hydrolase" evidence="19">
    <location>
        <begin position="18"/>
        <end position="146"/>
    </location>
</feature>